<proteinExistence type="predicted"/>
<dbReference type="Proteomes" id="UP001150217">
    <property type="component" value="Unassembled WGS sequence"/>
</dbReference>
<name>A0ABQ8VJ29_9AGAR</name>
<reference evidence="1" key="1">
    <citation type="submission" date="2022-08" db="EMBL/GenBank/DDBJ databases">
        <title>A Global Phylogenomic Analysis of the Shiitake Genus Lentinula.</title>
        <authorList>
            <consortium name="DOE Joint Genome Institute"/>
            <person name="Sierra-Patev S."/>
            <person name="Min B."/>
            <person name="Naranjo-Ortiz M."/>
            <person name="Looney B."/>
            <person name="Konkel Z."/>
            <person name="Slot J.C."/>
            <person name="Sakamoto Y."/>
            <person name="Steenwyk J.L."/>
            <person name="Rokas A."/>
            <person name="Carro J."/>
            <person name="Camarero S."/>
            <person name="Ferreira P."/>
            <person name="Molpeceres G."/>
            <person name="Ruiz-Duenas F.J."/>
            <person name="Serrano A."/>
            <person name="Henrissat B."/>
            <person name="Drula E."/>
            <person name="Hughes K.W."/>
            <person name="Mata J.L."/>
            <person name="Ishikawa N.K."/>
            <person name="Vargas-Isla R."/>
            <person name="Ushijima S."/>
            <person name="Smith C.A."/>
            <person name="Ahrendt S."/>
            <person name="Andreopoulos W."/>
            <person name="He G."/>
            <person name="Labutti K."/>
            <person name="Lipzen A."/>
            <person name="Ng V."/>
            <person name="Riley R."/>
            <person name="Sandor L."/>
            <person name="Barry K."/>
            <person name="Martinez A.T."/>
            <person name="Xiao Y."/>
            <person name="Gibbons J.G."/>
            <person name="Terashima K."/>
            <person name="Grigoriev I.V."/>
            <person name="Hibbett D.S."/>
        </authorList>
    </citation>
    <scope>NUCLEOTIDE SEQUENCE</scope>
    <source>
        <strain evidence="1">RHP3577 ss4</strain>
    </source>
</reference>
<accession>A0ABQ8VJ29</accession>
<evidence type="ECO:0000313" key="2">
    <source>
        <dbReference type="Proteomes" id="UP001150217"/>
    </source>
</evidence>
<gene>
    <name evidence="1" type="ORF">C8R41DRAFT_919998</name>
</gene>
<comment type="caution">
    <text evidence="1">The sequence shown here is derived from an EMBL/GenBank/DDBJ whole genome shotgun (WGS) entry which is preliminary data.</text>
</comment>
<protein>
    <recommendedName>
        <fullName evidence="3">Homing endonuclease LAGLIDADG domain-containing protein</fullName>
    </recommendedName>
</protein>
<keyword evidence="2" id="KW-1185">Reference proteome</keyword>
<dbReference type="EMBL" id="JANVFT010000038">
    <property type="protein sequence ID" value="KAJ4492444.1"/>
    <property type="molecule type" value="Genomic_DNA"/>
</dbReference>
<evidence type="ECO:0008006" key="3">
    <source>
        <dbReference type="Google" id="ProtNLM"/>
    </source>
</evidence>
<evidence type="ECO:0000313" key="1">
    <source>
        <dbReference type="EMBL" id="KAJ4492444.1"/>
    </source>
</evidence>
<organism evidence="1 2">
    <name type="scientific">Lentinula lateritia</name>
    <dbReference type="NCBI Taxonomy" id="40482"/>
    <lineage>
        <taxon>Eukaryota</taxon>
        <taxon>Fungi</taxon>
        <taxon>Dikarya</taxon>
        <taxon>Basidiomycota</taxon>
        <taxon>Agaricomycotina</taxon>
        <taxon>Agaricomycetes</taxon>
        <taxon>Agaricomycetidae</taxon>
        <taxon>Agaricales</taxon>
        <taxon>Marasmiineae</taxon>
        <taxon>Omphalotaceae</taxon>
        <taxon>Lentinula</taxon>
    </lineage>
</organism>
<sequence length="85" mass="9828">MQVYIYHRNFPKDPRWMKFGLVDGMWLLELAHTICEFYGLYYLTVSRYGDPTVFLAFTPEVAALPFFDGLIAMLGGCHSTWTVTP</sequence>